<dbReference type="Pfam" id="PF13173">
    <property type="entry name" value="AAA_14"/>
    <property type="match status" value="1"/>
</dbReference>
<dbReference type="InterPro" id="IPR025420">
    <property type="entry name" value="DUF4143"/>
</dbReference>
<dbReference type="InterPro" id="IPR041682">
    <property type="entry name" value="AAA_14"/>
</dbReference>
<dbReference type="PANTHER" id="PTHR43566">
    <property type="entry name" value="CONSERVED PROTEIN"/>
    <property type="match status" value="1"/>
</dbReference>
<name>A0A5C7B6W4_9BACT</name>
<accession>A0A5C7B6W4</accession>
<reference evidence="2 3" key="1">
    <citation type="submission" date="2019-08" db="EMBL/GenBank/DDBJ databases">
        <title>Genomes sequence of Algoriphagus aquimarinus ACAM450.</title>
        <authorList>
            <person name="Bowman J.P."/>
        </authorList>
    </citation>
    <scope>NUCLEOTIDE SEQUENCE [LARGE SCALE GENOMIC DNA]</scope>
    <source>
        <strain evidence="2 3">ACAM 450</strain>
    </source>
</reference>
<dbReference type="SMART" id="SM00382">
    <property type="entry name" value="AAA"/>
    <property type="match status" value="1"/>
</dbReference>
<evidence type="ECO:0000313" key="3">
    <source>
        <dbReference type="Proteomes" id="UP000321935"/>
    </source>
</evidence>
<protein>
    <submittedName>
        <fullName evidence="2">ATP-binding protein</fullName>
    </submittedName>
</protein>
<feature type="domain" description="AAA+ ATPase" evidence="1">
    <location>
        <begin position="17"/>
        <end position="125"/>
    </location>
</feature>
<dbReference type="RefSeq" id="WP_146914548.1">
    <property type="nucleotide sequence ID" value="NZ_VORW01000001.1"/>
</dbReference>
<keyword evidence="2" id="KW-0067">ATP-binding</keyword>
<gene>
    <name evidence="2" type="ORF">ESV85_01920</name>
</gene>
<evidence type="ECO:0000259" key="1">
    <source>
        <dbReference type="SMART" id="SM00382"/>
    </source>
</evidence>
<dbReference type="Gene3D" id="3.40.50.300">
    <property type="entry name" value="P-loop containing nucleotide triphosphate hydrolases"/>
    <property type="match status" value="1"/>
</dbReference>
<dbReference type="InterPro" id="IPR027417">
    <property type="entry name" value="P-loop_NTPase"/>
</dbReference>
<dbReference type="SUPFAM" id="SSF52540">
    <property type="entry name" value="P-loop containing nucleoside triphosphate hydrolases"/>
    <property type="match status" value="1"/>
</dbReference>
<proteinExistence type="predicted"/>
<dbReference type="OrthoDB" id="9778168at2"/>
<keyword evidence="2" id="KW-0547">Nucleotide-binding</keyword>
<comment type="caution">
    <text evidence="2">The sequence shown here is derived from an EMBL/GenBank/DDBJ whole genome shotgun (WGS) entry which is preliminary data.</text>
</comment>
<dbReference type="InterPro" id="IPR003593">
    <property type="entry name" value="AAA+_ATPase"/>
</dbReference>
<dbReference type="Proteomes" id="UP000321935">
    <property type="component" value="Unassembled WGS sequence"/>
</dbReference>
<evidence type="ECO:0000313" key="2">
    <source>
        <dbReference type="EMBL" id="TXE14345.1"/>
    </source>
</evidence>
<dbReference type="EMBL" id="VORW01000001">
    <property type="protein sequence ID" value="TXE14345.1"/>
    <property type="molecule type" value="Genomic_DNA"/>
</dbReference>
<sequence>MHITRVLFEVLQAKIDYNKVILLLGPRQVGKTTLVKKLAESISSSFLYLNGDEASVQNSLTETSISFLKSYLGQSKVVVLDEAQRIPNIGIALKLIVDNFTDIQLIVTGSSALELSNSINEPLTGRKWEYKMYPLSWMEINHSLGMPEALGSLNTYLVFGTYPEVVTQKGNEIPVLTNLATSYLYKDLLNFQGIRKPELLNKILQALAWQVGSEVSFNELSRTVQADKVTVSNYIDLLEKAFIIRKLNPFSRNLRSEISSSRKIYFIDNGIRNAIIGNYAPVSNRSDIGALWENYLISERQKLLAYHGFYGQTYFWRTSRGQEIDYIEEIDGKLYPFEFKWNPKAKVKFPAAFQETYSAEKPRIIHRENYWEWLNSYSYTKA</sequence>
<dbReference type="PANTHER" id="PTHR43566:SF1">
    <property type="entry name" value="AAA+ ATPASE DOMAIN-CONTAINING PROTEIN"/>
    <property type="match status" value="1"/>
</dbReference>
<dbReference type="Pfam" id="PF13635">
    <property type="entry name" value="DUF4143"/>
    <property type="match status" value="1"/>
</dbReference>
<organism evidence="2 3">
    <name type="scientific">Algoriphagus aquimarinus</name>
    <dbReference type="NCBI Taxonomy" id="237018"/>
    <lineage>
        <taxon>Bacteria</taxon>
        <taxon>Pseudomonadati</taxon>
        <taxon>Bacteroidota</taxon>
        <taxon>Cytophagia</taxon>
        <taxon>Cytophagales</taxon>
        <taxon>Cyclobacteriaceae</taxon>
        <taxon>Algoriphagus</taxon>
    </lineage>
</organism>
<dbReference type="GO" id="GO:0005524">
    <property type="term" value="F:ATP binding"/>
    <property type="evidence" value="ECO:0007669"/>
    <property type="project" value="UniProtKB-KW"/>
</dbReference>
<dbReference type="CDD" id="cd00009">
    <property type="entry name" value="AAA"/>
    <property type="match status" value="1"/>
</dbReference>
<dbReference type="AlphaFoldDB" id="A0A5C7B6W4"/>